<evidence type="ECO:0000313" key="2">
    <source>
        <dbReference type="Proteomes" id="UP000054516"/>
    </source>
</evidence>
<dbReference type="EMBL" id="DF977446">
    <property type="protein sequence ID" value="GAW25126.1"/>
    <property type="molecule type" value="Genomic_DNA"/>
</dbReference>
<organism evidence="1">
    <name type="scientific">Rosellinia necatrix</name>
    <name type="common">White root-rot fungus</name>
    <dbReference type="NCBI Taxonomy" id="77044"/>
    <lineage>
        <taxon>Eukaryota</taxon>
        <taxon>Fungi</taxon>
        <taxon>Dikarya</taxon>
        <taxon>Ascomycota</taxon>
        <taxon>Pezizomycotina</taxon>
        <taxon>Sordariomycetes</taxon>
        <taxon>Xylariomycetidae</taxon>
        <taxon>Xylariales</taxon>
        <taxon>Xylariaceae</taxon>
        <taxon>Rosellinia</taxon>
    </lineage>
</organism>
<dbReference type="Proteomes" id="UP000054516">
    <property type="component" value="Unassembled WGS sequence"/>
</dbReference>
<sequence>MMGLPKYQSCCRDIRGIGHHSDLSFSWISVGDRLSINPGGTEPWILACLLPPQGSWLFQLGQYHNPLGTSSDSRNAGSTTLPNLVRRLFSRTSRLLQHFTAHDITQSI</sequence>
<accession>A0A1S8A4V2</accession>
<name>A0A1S8A4V2_ROSNE</name>
<proteinExistence type="predicted"/>
<gene>
    <name evidence="1" type="ORF">SAMD00023353_0105230</name>
</gene>
<keyword evidence="2" id="KW-1185">Reference proteome</keyword>
<reference evidence="1" key="1">
    <citation type="submission" date="2016-03" db="EMBL/GenBank/DDBJ databases">
        <title>Draft genome sequence of Rosellinia necatrix.</title>
        <authorList>
            <person name="Kanematsu S."/>
        </authorList>
    </citation>
    <scope>NUCLEOTIDE SEQUENCE [LARGE SCALE GENOMIC DNA]</scope>
    <source>
        <strain evidence="1">W97</strain>
    </source>
</reference>
<dbReference type="AlphaFoldDB" id="A0A1S8A4V2"/>
<evidence type="ECO:0000313" key="1">
    <source>
        <dbReference type="EMBL" id="GAW25126.1"/>
    </source>
</evidence>
<protein>
    <submittedName>
        <fullName evidence="1">Uncharacterized protein</fullName>
    </submittedName>
</protein>